<dbReference type="InterPro" id="IPR051077">
    <property type="entry name" value="Ca-dependent_lectin"/>
</dbReference>
<organism evidence="1 2">
    <name type="scientific">Batillaria attramentaria</name>
    <dbReference type="NCBI Taxonomy" id="370345"/>
    <lineage>
        <taxon>Eukaryota</taxon>
        <taxon>Metazoa</taxon>
        <taxon>Spiralia</taxon>
        <taxon>Lophotrochozoa</taxon>
        <taxon>Mollusca</taxon>
        <taxon>Gastropoda</taxon>
        <taxon>Caenogastropoda</taxon>
        <taxon>Sorbeoconcha</taxon>
        <taxon>Cerithioidea</taxon>
        <taxon>Batillariidae</taxon>
        <taxon>Batillaria</taxon>
    </lineage>
</organism>
<proteinExistence type="predicted"/>
<gene>
    <name evidence="1" type="ORF">BaRGS_00039763</name>
</gene>
<evidence type="ECO:0000313" key="2">
    <source>
        <dbReference type="Proteomes" id="UP001519460"/>
    </source>
</evidence>
<keyword evidence="2" id="KW-1185">Reference proteome</keyword>
<dbReference type="AlphaFoldDB" id="A0ABD0J2A8"/>
<protein>
    <submittedName>
        <fullName evidence="1">Uncharacterized protein</fullName>
    </submittedName>
</protein>
<dbReference type="PANTHER" id="PTHR24024">
    <property type="entry name" value="PULMONARY SURFACTANT-ASSOCIATED PROTEIN A"/>
    <property type="match status" value="1"/>
</dbReference>
<sequence length="243" mass="26850">YAGGPKKADTGSGSSLLCLPSNPVFDNLPRTDCGPSTIYGVEYHVCPNSLHYNDVVCAVCRVGGTTFQERFDFMEKTMQFVLELQTECARESGKLDKLQEMLKYFAEMDADRETIVDKRSDDLGAFEAVVDQLTHQVTEMSARISLLENDQTHFTKGAVYVRWGHKTCPNSSETVYSGTMGGPKYTQHGANSLCLPPNPVFDGHALASWSSEIYGSEYELAPQPHHNQDIVCAVCRYAVKEGS</sequence>
<dbReference type="PANTHER" id="PTHR24024:SF18">
    <property type="entry name" value="SHORT-CHAIN COLLAGEN C4-LIKE"/>
    <property type="match status" value="1"/>
</dbReference>
<reference evidence="1 2" key="1">
    <citation type="journal article" date="2023" name="Sci. Data">
        <title>Genome assembly of the Korean intertidal mud-creeper Batillaria attramentaria.</title>
        <authorList>
            <person name="Patra A.K."/>
            <person name="Ho P.T."/>
            <person name="Jun S."/>
            <person name="Lee S.J."/>
            <person name="Kim Y."/>
            <person name="Won Y.J."/>
        </authorList>
    </citation>
    <scope>NUCLEOTIDE SEQUENCE [LARGE SCALE GENOMIC DNA]</scope>
    <source>
        <strain evidence="1">Wonlab-2016</strain>
    </source>
</reference>
<dbReference type="Proteomes" id="UP001519460">
    <property type="component" value="Unassembled WGS sequence"/>
</dbReference>
<name>A0ABD0J2A8_9CAEN</name>
<comment type="caution">
    <text evidence="1">The sequence shown here is derived from an EMBL/GenBank/DDBJ whole genome shotgun (WGS) entry which is preliminary data.</text>
</comment>
<feature type="non-terminal residue" evidence="1">
    <location>
        <position position="1"/>
    </location>
</feature>
<dbReference type="EMBL" id="JACVVK020000721">
    <property type="protein sequence ID" value="KAK7452235.1"/>
    <property type="molecule type" value="Genomic_DNA"/>
</dbReference>
<accession>A0ABD0J2A8</accession>
<evidence type="ECO:0000313" key="1">
    <source>
        <dbReference type="EMBL" id="KAK7452235.1"/>
    </source>
</evidence>